<evidence type="ECO:0000256" key="1">
    <source>
        <dbReference type="ARBA" id="ARBA00004651"/>
    </source>
</evidence>
<keyword evidence="3" id="KW-1003">Cell membrane</keyword>
<evidence type="ECO:0000256" key="10">
    <source>
        <dbReference type="ARBA" id="ARBA00023098"/>
    </source>
</evidence>
<dbReference type="EMBL" id="JAMOIM010000012">
    <property type="protein sequence ID" value="MCW6510013.1"/>
    <property type="molecule type" value="Genomic_DNA"/>
</dbReference>
<dbReference type="InterPro" id="IPR000620">
    <property type="entry name" value="EamA_dom"/>
</dbReference>
<dbReference type="RefSeq" id="WP_282586379.1">
    <property type="nucleotide sequence ID" value="NZ_JAMOIM010000012.1"/>
</dbReference>
<keyword evidence="16" id="KW-1185">Reference proteome</keyword>
<dbReference type="Pfam" id="PF00892">
    <property type="entry name" value="EamA"/>
    <property type="match status" value="1"/>
</dbReference>
<evidence type="ECO:0000256" key="5">
    <source>
        <dbReference type="ARBA" id="ARBA00022519"/>
    </source>
</evidence>
<accession>A0AA41Z3W2</accession>
<gene>
    <name evidence="15" type="ORF">M8523_18495</name>
</gene>
<feature type="transmembrane region" description="Helical" evidence="13">
    <location>
        <begin position="58"/>
        <end position="82"/>
    </location>
</feature>
<keyword evidence="11 13" id="KW-0472">Membrane</keyword>
<evidence type="ECO:0000256" key="7">
    <source>
        <dbReference type="ARBA" id="ARBA00022692"/>
    </source>
</evidence>
<name>A0AA41Z3W2_9HYPH</name>
<evidence type="ECO:0000259" key="14">
    <source>
        <dbReference type="Pfam" id="PF00892"/>
    </source>
</evidence>
<dbReference type="GO" id="GO:0005886">
    <property type="term" value="C:plasma membrane"/>
    <property type="evidence" value="ECO:0007669"/>
    <property type="project" value="UniProtKB-SubCell"/>
</dbReference>
<feature type="domain" description="EamA" evidence="14">
    <location>
        <begin position="141"/>
        <end position="274"/>
    </location>
</feature>
<evidence type="ECO:0000256" key="12">
    <source>
        <dbReference type="ARBA" id="ARBA00038032"/>
    </source>
</evidence>
<dbReference type="GO" id="GO:0009245">
    <property type="term" value="P:lipid A biosynthetic process"/>
    <property type="evidence" value="ECO:0007669"/>
    <property type="project" value="UniProtKB-KW"/>
</dbReference>
<dbReference type="PANTHER" id="PTHR30561:SF1">
    <property type="entry name" value="MULTIDRUG TRANSPORTER EMRE"/>
    <property type="match status" value="1"/>
</dbReference>
<feature type="transmembrane region" description="Helical" evidence="13">
    <location>
        <begin position="138"/>
        <end position="158"/>
    </location>
</feature>
<dbReference type="InterPro" id="IPR037185">
    <property type="entry name" value="EmrE-like"/>
</dbReference>
<keyword evidence="2" id="KW-0813">Transport</keyword>
<keyword evidence="5" id="KW-0997">Cell inner membrane</keyword>
<protein>
    <submittedName>
        <fullName evidence="15">DMT family transporter</fullName>
    </submittedName>
</protein>
<keyword evidence="9 13" id="KW-1133">Transmembrane helix</keyword>
<feature type="transmembrane region" description="Helical" evidence="13">
    <location>
        <begin position="170"/>
        <end position="191"/>
    </location>
</feature>
<dbReference type="PANTHER" id="PTHR30561">
    <property type="entry name" value="SMR FAMILY PROTON-DEPENDENT DRUG EFFLUX TRANSPORTER SUGE"/>
    <property type="match status" value="1"/>
</dbReference>
<feature type="transmembrane region" description="Helical" evidence="13">
    <location>
        <begin position="114"/>
        <end position="132"/>
    </location>
</feature>
<feature type="transmembrane region" description="Helical" evidence="13">
    <location>
        <begin position="88"/>
        <end position="107"/>
    </location>
</feature>
<dbReference type="SUPFAM" id="SSF103481">
    <property type="entry name" value="Multidrug resistance efflux transporter EmrE"/>
    <property type="match status" value="2"/>
</dbReference>
<dbReference type="Gene3D" id="1.10.3730.20">
    <property type="match status" value="2"/>
</dbReference>
<dbReference type="InterPro" id="IPR000390">
    <property type="entry name" value="Small_drug/metabolite_transptr"/>
</dbReference>
<reference evidence="15" key="1">
    <citation type="submission" date="2022-05" db="EMBL/GenBank/DDBJ databases">
        <authorList>
            <person name="Pankratov T."/>
        </authorList>
    </citation>
    <scope>NUCLEOTIDE SEQUENCE</scope>
    <source>
        <strain evidence="15">BP6-180914</strain>
    </source>
</reference>
<dbReference type="Proteomes" id="UP001165667">
    <property type="component" value="Unassembled WGS sequence"/>
</dbReference>
<keyword evidence="4" id="KW-0444">Lipid biosynthesis</keyword>
<feature type="transmembrane region" description="Helical" evidence="13">
    <location>
        <begin position="235"/>
        <end position="252"/>
    </location>
</feature>
<evidence type="ECO:0000256" key="8">
    <source>
        <dbReference type="ARBA" id="ARBA00022985"/>
    </source>
</evidence>
<comment type="subcellular location">
    <subcellularLocation>
        <location evidence="1">Cell membrane</location>
        <topology evidence="1">Multi-pass membrane protein</topology>
    </subcellularLocation>
</comment>
<keyword evidence="6" id="KW-0441">Lipid A biosynthesis</keyword>
<keyword evidence="8" id="KW-0448">Lipopolysaccharide biosynthesis</keyword>
<sequence>MSAAVIGLALFAAILHATWNAFLSSGADRLWTVTVMSSAMTLVAIPFAFIFPLPLAGAWPYITLSSCLQVGYSLFLVAAYRYGELGQVYPIVRGSVPLLVTLGGFVLAGQRVAFLPIVGIALVASGIMSLALGKARAGTASILFALATGLVIATYSTVDAIGVRAANNPLSYATWICLLYGTLLPVSFVAIRGKLTLNLRTRETWKALAGGVVSLIAYGAVIAAFSLGPVGPITALRETSVVFAALIGWLFLGEVLTARRVAACAVVALGTICIGLQS</sequence>
<proteinExistence type="inferred from homology"/>
<dbReference type="AlphaFoldDB" id="A0AA41Z3W2"/>
<evidence type="ECO:0000256" key="13">
    <source>
        <dbReference type="SAM" id="Phobius"/>
    </source>
</evidence>
<evidence type="ECO:0000256" key="2">
    <source>
        <dbReference type="ARBA" id="ARBA00022448"/>
    </source>
</evidence>
<evidence type="ECO:0000256" key="4">
    <source>
        <dbReference type="ARBA" id="ARBA00022516"/>
    </source>
</evidence>
<evidence type="ECO:0000313" key="15">
    <source>
        <dbReference type="EMBL" id="MCW6510013.1"/>
    </source>
</evidence>
<evidence type="ECO:0000256" key="9">
    <source>
        <dbReference type="ARBA" id="ARBA00022989"/>
    </source>
</evidence>
<dbReference type="GO" id="GO:0022857">
    <property type="term" value="F:transmembrane transporter activity"/>
    <property type="evidence" value="ECO:0007669"/>
    <property type="project" value="InterPro"/>
</dbReference>
<keyword evidence="10" id="KW-0443">Lipid metabolism</keyword>
<evidence type="ECO:0000256" key="6">
    <source>
        <dbReference type="ARBA" id="ARBA00022556"/>
    </source>
</evidence>
<evidence type="ECO:0000256" key="3">
    <source>
        <dbReference type="ARBA" id="ARBA00022475"/>
    </source>
</evidence>
<evidence type="ECO:0000313" key="16">
    <source>
        <dbReference type="Proteomes" id="UP001165667"/>
    </source>
</evidence>
<evidence type="ECO:0000256" key="11">
    <source>
        <dbReference type="ARBA" id="ARBA00023136"/>
    </source>
</evidence>
<keyword evidence="7 13" id="KW-0812">Transmembrane</keyword>
<dbReference type="GO" id="GO:0009103">
    <property type="term" value="P:lipopolysaccharide biosynthetic process"/>
    <property type="evidence" value="ECO:0007669"/>
    <property type="project" value="UniProtKB-KW"/>
</dbReference>
<organism evidence="15 16">
    <name type="scientific">Lichenifustis flavocetrariae</name>
    <dbReference type="NCBI Taxonomy" id="2949735"/>
    <lineage>
        <taxon>Bacteria</taxon>
        <taxon>Pseudomonadati</taxon>
        <taxon>Pseudomonadota</taxon>
        <taxon>Alphaproteobacteria</taxon>
        <taxon>Hyphomicrobiales</taxon>
        <taxon>Lichenihabitantaceae</taxon>
        <taxon>Lichenifustis</taxon>
    </lineage>
</organism>
<feature type="transmembrane region" description="Helical" evidence="13">
    <location>
        <begin position="207"/>
        <end position="228"/>
    </location>
</feature>
<comment type="caution">
    <text evidence="15">The sequence shown here is derived from an EMBL/GenBank/DDBJ whole genome shotgun (WGS) entry which is preliminary data.</text>
</comment>
<comment type="similarity">
    <text evidence="12">Belongs to the drug/metabolite transporter (DMT) superfamily. Small multidrug resistance (SMR) (TC 2.A.7.1) family.</text>
</comment>
<feature type="transmembrane region" description="Helical" evidence="13">
    <location>
        <begin position="30"/>
        <end position="51"/>
    </location>
</feature>